<reference evidence="1" key="1">
    <citation type="journal article" date="2015" name="Nature">
        <title>Complex archaea that bridge the gap between prokaryotes and eukaryotes.</title>
        <authorList>
            <person name="Spang A."/>
            <person name="Saw J.H."/>
            <person name="Jorgensen S.L."/>
            <person name="Zaremba-Niedzwiedzka K."/>
            <person name="Martijn J."/>
            <person name="Lind A.E."/>
            <person name="van Eijk R."/>
            <person name="Schleper C."/>
            <person name="Guy L."/>
            <person name="Ettema T.J."/>
        </authorList>
    </citation>
    <scope>NUCLEOTIDE SEQUENCE</scope>
</reference>
<organism evidence="1">
    <name type="scientific">marine sediment metagenome</name>
    <dbReference type="NCBI Taxonomy" id="412755"/>
    <lineage>
        <taxon>unclassified sequences</taxon>
        <taxon>metagenomes</taxon>
        <taxon>ecological metagenomes</taxon>
    </lineage>
</organism>
<accession>A0A0F9QEQ2</accession>
<protein>
    <submittedName>
        <fullName evidence="1">Uncharacterized protein</fullName>
    </submittedName>
</protein>
<evidence type="ECO:0000313" key="1">
    <source>
        <dbReference type="EMBL" id="KKN42535.1"/>
    </source>
</evidence>
<name>A0A0F9QEQ2_9ZZZZ</name>
<sequence>MTDIIDIITDNWDTDIIALPSIINGLILNRRFYGRVISTELIDILDETEGVTGRRFFDSESHDGYDTFIEAGSESDAKLIIKALKKICSTYTPVAGEENILQWVGGSWGNFNDVRIKFKFILIIRKSGIASY</sequence>
<proteinExistence type="predicted"/>
<comment type="caution">
    <text evidence="1">The sequence shown here is derived from an EMBL/GenBank/DDBJ whole genome shotgun (WGS) entry which is preliminary data.</text>
</comment>
<dbReference type="EMBL" id="LAZR01001574">
    <property type="protein sequence ID" value="KKN42535.1"/>
    <property type="molecule type" value="Genomic_DNA"/>
</dbReference>
<gene>
    <name evidence="1" type="ORF">LCGC14_0712210</name>
</gene>
<dbReference type="AlphaFoldDB" id="A0A0F9QEQ2"/>